<dbReference type="Pfam" id="PF18941">
    <property type="entry name" value="DUF5688"/>
    <property type="match status" value="1"/>
</dbReference>
<name>A0AAE3F5R8_9FIRM</name>
<proteinExistence type="predicted"/>
<reference evidence="1" key="1">
    <citation type="submission" date="2022-01" db="EMBL/GenBank/DDBJ databases">
        <title>Collection of gut derived symbiotic bacterial strains cultured from healthy donors.</title>
        <authorList>
            <person name="Lin H."/>
            <person name="Kohout C."/>
            <person name="Waligurski E."/>
            <person name="Pamer E.G."/>
        </authorList>
    </citation>
    <scope>NUCLEOTIDE SEQUENCE</scope>
    <source>
        <strain evidence="1">DFI.5.49</strain>
    </source>
</reference>
<dbReference type="EMBL" id="JAKNFS010000032">
    <property type="protein sequence ID" value="MCG4767129.1"/>
    <property type="molecule type" value="Genomic_DNA"/>
</dbReference>
<accession>A0AAE3F5R8</accession>
<protein>
    <submittedName>
        <fullName evidence="1">DUF5688 family protein</fullName>
    </submittedName>
</protein>
<dbReference type="RefSeq" id="WP_173816159.1">
    <property type="nucleotide sequence ID" value="NZ_JAAITR010000007.1"/>
</dbReference>
<dbReference type="AlphaFoldDB" id="A0AAE3F5R8"/>
<sequence length="294" mass="32863">MEKTRKQLVATVAAMLGDQYKVSISIRHFEESLKEFDSTYFIEIVKKAAEDSLVPVIALDPFVKAVNQNEISMNRAASIIINTFFEAESEADKTDFSSCLSKKYILDHVFYQMFPSAACEHLPFAAPSKTFFDLTVLYMLDLDVTAFGGGTCVVSSAMMSELGITAAELDSAVRRNISDCDFKLQKPKPKTIQQNPILANSYIVSCEKHRNAVLLFPEYFQKLANYLQDDLYVLQLSIYHVLVVPAATFTACSVDEIAPILYSALRKFAPKATVLGTSIYKFDRTEGNFSTIIK</sequence>
<evidence type="ECO:0000313" key="1">
    <source>
        <dbReference type="EMBL" id="MCG4767129.1"/>
    </source>
</evidence>
<dbReference type="GeneID" id="79855350"/>
<dbReference type="Proteomes" id="UP001199915">
    <property type="component" value="Unassembled WGS sequence"/>
</dbReference>
<gene>
    <name evidence="1" type="ORF">L0N21_16710</name>
</gene>
<organism evidence="1 2">
    <name type="scientific">Fusicatenibacter saccharivorans</name>
    <dbReference type="NCBI Taxonomy" id="1150298"/>
    <lineage>
        <taxon>Bacteria</taxon>
        <taxon>Bacillati</taxon>
        <taxon>Bacillota</taxon>
        <taxon>Clostridia</taxon>
        <taxon>Lachnospirales</taxon>
        <taxon>Lachnospiraceae</taxon>
        <taxon>Fusicatenibacter</taxon>
    </lineage>
</organism>
<comment type="caution">
    <text evidence="1">The sequence shown here is derived from an EMBL/GenBank/DDBJ whole genome shotgun (WGS) entry which is preliminary data.</text>
</comment>
<evidence type="ECO:0000313" key="2">
    <source>
        <dbReference type="Proteomes" id="UP001199915"/>
    </source>
</evidence>
<dbReference type="InterPro" id="IPR043743">
    <property type="entry name" value="DUF5688"/>
</dbReference>